<gene>
    <name evidence="1" type="ORF">IAC10_01795</name>
</gene>
<comment type="caution">
    <text evidence="1">The sequence shown here is derived from an EMBL/GenBank/DDBJ whole genome shotgun (WGS) entry which is preliminary data.</text>
</comment>
<dbReference type="AlphaFoldDB" id="A0A9D1EWR8"/>
<evidence type="ECO:0000313" key="2">
    <source>
        <dbReference type="Proteomes" id="UP000823928"/>
    </source>
</evidence>
<name>A0A9D1EWR8_9BACT</name>
<dbReference type="Proteomes" id="UP000823928">
    <property type="component" value="Unassembled WGS sequence"/>
</dbReference>
<evidence type="ECO:0000313" key="1">
    <source>
        <dbReference type="EMBL" id="HIS35353.1"/>
    </source>
</evidence>
<reference evidence="1" key="1">
    <citation type="submission" date="2020-10" db="EMBL/GenBank/DDBJ databases">
        <authorList>
            <person name="Gilroy R."/>
        </authorList>
    </citation>
    <scope>NUCLEOTIDE SEQUENCE</scope>
    <source>
        <strain evidence="1">6276</strain>
    </source>
</reference>
<proteinExistence type="predicted"/>
<organism evidence="1 2">
    <name type="scientific">Candidatus Scatousia excrementigallinarum</name>
    <dbReference type="NCBI Taxonomy" id="2840935"/>
    <lineage>
        <taxon>Bacteria</taxon>
        <taxon>Candidatus Scatousia</taxon>
    </lineage>
</organism>
<reference evidence="1" key="2">
    <citation type="journal article" date="2021" name="PeerJ">
        <title>Extensive microbial diversity within the chicken gut microbiome revealed by metagenomics and culture.</title>
        <authorList>
            <person name="Gilroy R."/>
            <person name="Ravi A."/>
            <person name="Getino M."/>
            <person name="Pursley I."/>
            <person name="Horton D.L."/>
            <person name="Alikhan N.F."/>
            <person name="Baker D."/>
            <person name="Gharbi K."/>
            <person name="Hall N."/>
            <person name="Watson M."/>
            <person name="Adriaenssens E.M."/>
            <person name="Foster-Nyarko E."/>
            <person name="Jarju S."/>
            <person name="Secka A."/>
            <person name="Antonio M."/>
            <person name="Oren A."/>
            <person name="Chaudhuri R.R."/>
            <person name="La Ragione R."/>
            <person name="Hildebrand F."/>
            <person name="Pallen M.J."/>
        </authorList>
    </citation>
    <scope>NUCLEOTIDE SEQUENCE</scope>
    <source>
        <strain evidence="1">6276</strain>
    </source>
</reference>
<protein>
    <submittedName>
        <fullName evidence="1">Uncharacterized protein</fullName>
    </submittedName>
</protein>
<accession>A0A9D1EWR8</accession>
<dbReference type="EMBL" id="DVIU01000037">
    <property type="protein sequence ID" value="HIS35353.1"/>
    <property type="molecule type" value="Genomic_DNA"/>
</dbReference>
<sequence>MQQADQNKAGGVRGNYCFIFKDKEEKGIICNLKKSAKDLHFEIWRIIFVP</sequence>